<dbReference type="PROSITE" id="PS00139">
    <property type="entry name" value="THIOL_PROTEASE_CYS"/>
    <property type="match status" value="1"/>
</dbReference>
<keyword evidence="2 6" id="KW-0645">Protease</keyword>
<protein>
    <recommendedName>
        <fullName evidence="8">Calpain catalytic domain-containing protein</fullName>
    </recommendedName>
</protein>
<dbReference type="InterPro" id="IPR022684">
    <property type="entry name" value="Calpain_cysteine_protease"/>
</dbReference>
<organism evidence="9 10">
    <name type="scientific">Cymbomonas tetramitiformis</name>
    <dbReference type="NCBI Taxonomy" id="36881"/>
    <lineage>
        <taxon>Eukaryota</taxon>
        <taxon>Viridiplantae</taxon>
        <taxon>Chlorophyta</taxon>
        <taxon>Pyramimonadophyceae</taxon>
        <taxon>Pyramimonadales</taxon>
        <taxon>Pyramimonadaceae</taxon>
        <taxon>Cymbomonas</taxon>
    </lineage>
</organism>
<feature type="compositionally biased region" description="Basic and acidic residues" evidence="7">
    <location>
        <begin position="535"/>
        <end position="548"/>
    </location>
</feature>
<feature type="compositionally biased region" description="Basic and acidic residues" evidence="7">
    <location>
        <begin position="556"/>
        <end position="570"/>
    </location>
</feature>
<evidence type="ECO:0000256" key="2">
    <source>
        <dbReference type="ARBA" id="ARBA00022670"/>
    </source>
</evidence>
<keyword evidence="4 6" id="KW-0788">Thiol protease</keyword>
<evidence type="ECO:0000313" key="9">
    <source>
        <dbReference type="EMBL" id="KAK3274001.1"/>
    </source>
</evidence>
<feature type="active site" evidence="5 6">
    <location>
        <position position="161"/>
    </location>
</feature>
<dbReference type="Pfam" id="PF00648">
    <property type="entry name" value="Peptidase_C2"/>
    <property type="match status" value="1"/>
</dbReference>
<dbReference type="GO" id="GO:0006508">
    <property type="term" value="P:proteolysis"/>
    <property type="evidence" value="ECO:0007669"/>
    <property type="project" value="UniProtKB-KW"/>
</dbReference>
<dbReference type="PROSITE" id="PS50203">
    <property type="entry name" value="CALPAIN_CAT"/>
    <property type="match status" value="1"/>
</dbReference>
<dbReference type="EMBL" id="LGRX02008039">
    <property type="protein sequence ID" value="KAK3274001.1"/>
    <property type="molecule type" value="Genomic_DNA"/>
</dbReference>
<keyword evidence="10" id="KW-1185">Reference proteome</keyword>
<feature type="active site" evidence="5 6">
    <location>
        <position position="8"/>
    </location>
</feature>
<evidence type="ECO:0000259" key="8">
    <source>
        <dbReference type="PROSITE" id="PS50203"/>
    </source>
</evidence>
<evidence type="ECO:0000256" key="7">
    <source>
        <dbReference type="SAM" id="MobiDB-lite"/>
    </source>
</evidence>
<proteinExistence type="inferred from homology"/>
<keyword evidence="3 6" id="KW-0378">Hydrolase</keyword>
<evidence type="ECO:0000313" key="10">
    <source>
        <dbReference type="Proteomes" id="UP001190700"/>
    </source>
</evidence>
<name>A0AAE0G9E8_9CHLO</name>
<dbReference type="PRINTS" id="PR00704">
    <property type="entry name" value="CALPAIN"/>
</dbReference>
<evidence type="ECO:0000256" key="5">
    <source>
        <dbReference type="PIRSR" id="PIRSR622684-1"/>
    </source>
</evidence>
<feature type="region of interest" description="Disordered" evidence="7">
    <location>
        <begin position="522"/>
        <end position="573"/>
    </location>
</feature>
<reference evidence="9 10" key="1">
    <citation type="journal article" date="2015" name="Genome Biol. Evol.">
        <title>Comparative Genomics of a Bacterivorous Green Alga Reveals Evolutionary Causalities and Consequences of Phago-Mixotrophic Mode of Nutrition.</title>
        <authorList>
            <person name="Burns J.A."/>
            <person name="Paasch A."/>
            <person name="Narechania A."/>
            <person name="Kim E."/>
        </authorList>
    </citation>
    <scope>NUCLEOTIDE SEQUENCE [LARGE SCALE GENOMIC DNA]</scope>
    <source>
        <strain evidence="9 10">PLY_AMNH</strain>
    </source>
</reference>
<dbReference type="PANTHER" id="PTHR10183:SF379">
    <property type="entry name" value="CALPAIN-5"/>
    <property type="match status" value="1"/>
</dbReference>
<evidence type="ECO:0000256" key="1">
    <source>
        <dbReference type="ARBA" id="ARBA00007623"/>
    </source>
</evidence>
<feature type="active site" evidence="5 6">
    <location>
        <position position="187"/>
    </location>
</feature>
<evidence type="ECO:0000256" key="6">
    <source>
        <dbReference type="PROSITE-ProRule" id="PRU00239"/>
    </source>
</evidence>
<dbReference type="SMART" id="SM00230">
    <property type="entry name" value="CysPc"/>
    <property type="match status" value="1"/>
</dbReference>
<sequence length="658" mass="73869">MQGGLGDCWLMAALSILAEFPQRFERLFVQKEGNEFGCYAVRVCKNGTWRTVMVDDYLPSREQSAAFSRTFGGELWVSLIEKTMAKLHGSFAWIEVWQIRHALTDHTGAPSAMFHFSNLDVERLWGILREADDAKYCIGTSIGLVDEKGELKTTVGLANLHAYGVIQARELSNPHSDGPLRLVQVRNPWGQGVEWNGDWSDSSELWTEELKAELGWAEKEDGTYWMTAEDFHLYFEWVGIACIRDKWHHSSIVLTEGANAERTYAPLCTDEVACWVVRFDVTDTVVVDIGFHQTDARCFPQKGHRYRGACVTLVRANFDDDEQAVTCLGTPISGSGREHWRELTLSAGTYFAFCFASKATGGEEEQPEVDFVLSAYCGGSEALTLHVESSDDVDAGFGEGFTPWDVVGEALKDWEPCEEEDVRSFMGGRQGWICHQGFDPIPMHMTVYSHSGIMAYSIDNSTEDTEMTFTITFTEPAKNMIVVHPQSVPVEEPFDVVVPPRSSRMLFAALVELGGDVVKQQHEEQAAVDAQAAEEQSKQEERERARQAEEEEKEEERERLLRDERRRAADKSAFAQQAKEIEYSIYSMPEVVSGAPEEAQLKVTPDEAQEAMVSDIIVELNADEKNEKPKVCGCTNGCIVAKTRIGCIMFSYHAWNVD</sequence>
<dbReference type="InterPro" id="IPR038765">
    <property type="entry name" value="Papain-like_cys_pep_sf"/>
</dbReference>
<dbReference type="PANTHER" id="PTHR10183">
    <property type="entry name" value="CALPAIN"/>
    <property type="match status" value="1"/>
</dbReference>
<dbReference type="InterPro" id="IPR000169">
    <property type="entry name" value="Pept_cys_AS"/>
</dbReference>
<feature type="domain" description="Calpain catalytic" evidence="8">
    <location>
        <begin position="1"/>
        <end position="244"/>
    </location>
</feature>
<comment type="caution">
    <text evidence="9">The sequence shown here is derived from an EMBL/GenBank/DDBJ whole genome shotgun (WGS) entry which is preliminary data.</text>
</comment>
<evidence type="ECO:0000256" key="3">
    <source>
        <dbReference type="ARBA" id="ARBA00022801"/>
    </source>
</evidence>
<dbReference type="GO" id="GO:0004198">
    <property type="term" value="F:calcium-dependent cysteine-type endopeptidase activity"/>
    <property type="evidence" value="ECO:0007669"/>
    <property type="project" value="InterPro"/>
</dbReference>
<accession>A0AAE0G9E8</accession>
<dbReference type="AlphaFoldDB" id="A0AAE0G9E8"/>
<comment type="similarity">
    <text evidence="1">Belongs to the peptidase C2 family.</text>
</comment>
<gene>
    <name evidence="9" type="ORF">CYMTET_17794</name>
</gene>
<dbReference type="Gene3D" id="3.90.70.10">
    <property type="entry name" value="Cysteine proteinases"/>
    <property type="match status" value="1"/>
</dbReference>
<dbReference type="SUPFAM" id="SSF54001">
    <property type="entry name" value="Cysteine proteinases"/>
    <property type="match status" value="1"/>
</dbReference>
<dbReference type="Proteomes" id="UP001190700">
    <property type="component" value="Unassembled WGS sequence"/>
</dbReference>
<dbReference type="InterPro" id="IPR001300">
    <property type="entry name" value="Peptidase_C2_calpain_cat"/>
</dbReference>
<evidence type="ECO:0000256" key="4">
    <source>
        <dbReference type="ARBA" id="ARBA00022807"/>
    </source>
</evidence>